<protein>
    <submittedName>
        <fullName evidence="1">Uncharacterized protein</fullName>
    </submittedName>
</protein>
<dbReference type="EMBL" id="CP019344">
    <property type="protein sequence ID" value="ARN77599.1"/>
    <property type="molecule type" value="Genomic_DNA"/>
</dbReference>
<keyword evidence="2" id="KW-1185">Reference proteome</keyword>
<organism evidence="1 2">
    <name type="scientific">Nonlabens spongiae</name>
    <dbReference type="NCBI Taxonomy" id="331648"/>
    <lineage>
        <taxon>Bacteria</taxon>
        <taxon>Pseudomonadati</taxon>
        <taxon>Bacteroidota</taxon>
        <taxon>Flavobacteriia</taxon>
        <taxon>Flavobacteriales</taxon>
        <taxon>Flavobacteriaceae</taxon>
        <taxon>Nonlabens</taxon>
    </lineage>
</organism>
<name>A0A1W6MJF5_9FLAO</name>
<dbReference type="AlphaFoldDB" id="A0A1W6MJF5"/>
<evidence type="ECO:0000313" key="2">
    <source>
        <dbReference type="Proteomes" id="UP000193431"/>
    </source>
</evidence>
<evidence type="ECO:0000313" key="1">
    <source>
        <dbReference type="EMBL" id="ARN77599.1"/>
    </source>
</evidence>
<dbReference type="Proteomes" id="UP000193431">
    <property type="component" value="Chromosome"/>
</dbReference>
<dbReference type="STRING" id="331648.BST97_06105"/>
<accession>A0A1W6MJF5</accession>
<sequence length="98" mass="11468">MDLLVITARGLIDLVPVNICEITLGIYLKFEQVVFQRYGLRSRHHQFPDLQPWIRLFPASFQLALGHILLLLKLVPDFFHVVISHFYFKDLLGNHTHC</sequence>
<reference evidence="1 2" key="1">
    <citation type="submission" date="2016-11" db="EMBL/GenBank/DDBJ databases">
        <title>Trade-off between light-utilization and light-protection in marine flavobacteria.</title>
        <authorList>
            <person name="Kumagai Y."/>
        </authorList>
    </citation>
    <scope>NUCLEOTIDE SEQUENCE [LARGE SCALE GENOMIC DNA]</scope>
    <source>
        <strain evidence="1 2">JCM 13191</strain>
    </source>
</reference>
<gene>
    <name evidence="1" type="ORF">BST97_06105</name>
</gene>
<proteinExistence type="predicted"/>